<comment type="subcellular location">
    <subcellularLocation>
        <location evidence="1">Membrane</location>
        <topology evidence="1">Multi-pass membrane protein</topology>
    </subcellularLocation>
</comment>
<comment type="caution">
    <text evidence="11">The sequence shown here is derived from an EMBL/GenBank/DDBJ whole genome shotgun (WGS) entry which is preliminary data.</text>
</comment>
<evidence type="ECO:0000313" key="12">
    <source>
        <dbReference type="Proteomes" id="UP001159427"/>
    </source>
</evidence>
<evidence type="ECO:0000256" key="2">
    <source>
        <dbReference type="ARBA" id="ARBA00022692"/>
    </source>
</evidence>
<feature type="transmembrane region" description="Helical" evidence="9">
    <location>
        <begin position="100"/>
        <end position="119"/>
    </location>
</feature>
<dbReference type="CDD" id="cd00637">
    <property type="entry name" value="7tm_classA_rhodopsin-like"/>
    <property type="match status" value="2"/>
</dbReference>
<evidence type="ECO:0000256" key="5">
    <source>
        <dbReference type="ARBA" id="ARBA00023136"/>
    </source>
</evidence>
<accession>A0ABN8SZV7</accession>
<feature type="transmembrane region" description="Helical" evidence="9">
    <location>
        <begin position="248"/>
        <end position="269"/>
    </location>
</feature>
<dbReference type="InterPro" id="IPR017452">
    <property type="entry name" value="GPCR_Rhodpsn_7TM"/>
</dbReference>
<dbReference type="PRINTS" id="PR00237">
    <property type="entry name" value="GPCRRHODOPSN"/>
</dbReference>
<reference evidence="11 12" key="1">
    <citation type="submission" date="2022-05" db="EMBL/GenBank/DDBJ databases">
        <authorList>
            <consortium name="Genoscope - CEA"/>
            <person name="William W."/>
        </authorList>
    </citation>
    <scope>NUCLEOTIDE SEQUENCE [LARGE SCALE GENOMIC DNA]</scope>
</reference>
<dbReference type="EMBL" id="CALNXI010004906">
    <property type="protein sequence ID" value="CAH3196638.1"/>
    <property type="molecule type" value="Genomic_DNA"/>
</dbReference>
<evidence type="ECO:0000256" key="4">
    <source>
        <dbReference type="ARBA" id="ARBA00023040"/>
    </source>
</evidence>
<evidence type="ECO:0000256" key="1">
    <source>
        <dbReference type="ARBA" id="ARBA00004141"/>
    </source>
</evidence>
<organism evidence="11 12">
    <name type="scientific">Porites evermanni</name>
    <dbReference type="NCBI Taxonomy" id="104178"/>
    <lineage>
        <taxon>Eukaryota</taxon>
        <taxon>Metazoa</taxon>
        <taxon>Cnidaria</taxon>
        <taxon>Anthozoa</taxon>
        <taxon>Hexacorallia</taxon>
        <taxon>Scleractinia</taxon>
        <taxon>Fungiina</taxon>
        <taxon>Poritidae</taxon>
        <taxon>Porites</taxon>
    </lineage>
</organism>
<feature type="transmembrane region" description="Helical" evidence="9">
    <location>
        <begin position="25"/>
        <end position="47"/>
    </location>
</feature>
<feature type="transmembrane region" description="Helical" evidence="9">
    <location>
        <begin position="215"/>
        <end position="236"/>
    </location>
</feature>
<keyword evidence="12" id="KW-1185">Reference proteome</keyword>
<dbReference type="PANTHER" id="PTHR24243">
    <property type="entry name" value="G-PROTEIN COUPLED RECEPTOR"/>
    <property type="match status" value="1"/>
</dbReference>
<evidence type="ECO:0000313" key="11">
    <source>
        <dbReference type="EMBL" id="CAH3196638.1"/>
    </source>
</evidence>
<evidence type="ECO:0000259" key="10">
    <source>
        <dbReference type="PROSITE" id="PS50262"/>
    </source>
</evidence>
<feature type="non-terminal residue" evidence="11">
    <location>
        <position position="372"/>
    </location>
</feature>
<dbReference type="Gene3D" id="1.20.1070.10">
    <property type="entry name" value="Rhodopsin 7-helix transmembrane proteins"/>
    <property type="match status" value="2"/>
</dbReference>
<dbReference type="Proteomes" id="UP001159427">
    <property type="component" value="Unassembled WGS sequence"/>
</dbReference>
<dbReference type="PROSITE" id="PS00237">
    <property type="entry name" value="G_PROTEIN_RECEP_F1_1"/>
    <property type="match status" value="1"/>
</dbReference>
<keyword evidence="6 8" id="KW-0675">Receptor</keyword>
<feature type="domain" description="G-protein coupled receptors family 1 profile" evidence="10">
    <location>
        <begin position="38"/>
        <end position="176"/>
    </location>
</feature>
<comment type="similarity">
    <text evidence="8">Belongs to the G-protein coupled receptor 1 family.</text>
</comment>
<evidence type="ECO:0000256" key="8">
    <source>
        <dbReference type="RuleBase" id="RU000688"/>
    </source>
</evidence>
<dbReference type="Pfam" id="PF00001">
    <property type="entry name" value="7tm_1"/>
    <property type="match status" value="2"/>
</dbReference>
<feature type="domain" description="G-protein coupled receptors family 1 profile" evidence="10">
    <location>
        <begin position="185"/>
        <end position="372"/>
    </location>
</feature>
<gene>
    <name evidence="11" type="ORF">PEVE_00033167</name>
</gene>
<feature type="transmembrane region" description="Helical" evidence="9">
    <location>
        <begin position="68"/>
        <end position="88"/>
    </location>
</feature>
<sequence>MNSTANGSSGSWSCLNFSAWKIGGTVTYCLIIIVSLVANSLIVIIVCKTPNSRKPINYFIANMASSDLLFPVFSIPFKLSLLHANSFLIGGKLGQALCKLLPFFGSASFVVSIQNLILIAVDRFGAVVFPLRSPLIRSKLCPFFILVTWIFAIVFISPDFCLNSTASKIGGTVTYCLIFIVSLVANSLIVMIVYKTPNLRKPINLFIANMASSDLLYAIFWIPLNLSFLHTNYSWLIGGQLGQALCKLAPFFGNVSFVVSIQNLILIAVDRFGAVVFPLRSPLIRCKLCPFFILATWIVAVAASSPYLFTFELVESLEGTWCAFEWEKVFGESSSYASFVLASYILFIYIPVLLLVILYSIIVIKLKTQAHP</sequence>
<dbReference type="PANTHER" id="PTHR24243:SF208">
    <property type="entry name" value="PYROKININ-1 RECEPTOR"/>
    <property type="match status" value="1"/>
</dbReference>
<keyword evidence="7 8" id="KW-0807">Transducer</keyword>
<proteinExistence type="inferred from homology"/>
<keyword evidence="3 9" id="KW-1133">Transmembrane helix</keyword>
<dbReference type="InterPro" id="IPR000276">
    <property type="entry name" value="GPCR_Rhodpsn"/>
</dbReference>
<dbReference type="SUPFAM" id="SSF81321">
    <property type="entry name" value="Family A G protein-coupled receptor-like"/>
    <property type="match status" value="2"/>
</dbReference>
<protein>
    <recommendedName>
        <fullName evidence="10">G-protein coupled receptors family 1 profile domain-containing protein</fullName>
    </recommendedName>
</protein>
<evidence type="ECO:0000256" key="3">
    <source>
        <dbReference type="ARBA" id="ARBA00022989"/>
    </source>
</evidence>
<keyword evidence="2 8" id="KW-0812">Transmembrane</keyword>
<feature type="transmembrane region" description="Helical" evidence="9">
    <location>
        <begin position="336"/>
        <end position="364"/>
    </location>
</feature>
<evidence type="ECO:0000256" key="9">
    <source>
        <dbReference type="SAM" id="Phobius"/>
    </source>
</evidence>
<feature type="transmembrane region" description="Helical" evidence="9">
    <location>
        <begin position="140"/>
        <end position="157"/>
    </location>
</feature>
<feature type="transmembrane region" description="Helical" evidence="9">
    <location>
        <begin position="169"/>
        <end position="194"/>
    </location>
</feature>
<evidence type="ECO:0000256" key="6">
    <source>
        <dbReference type="ARBA" id="ARBA00023170"/>
    </source>
</evidence>
<keyword evidence="5 9" id="KW-0472">Membrane</keyword>
<evidence type="ECO:0000256" key="7">
    <source>
        <dbReference type="ARBA" id="ARBA00023224"/>
    </source>
</evidence>
<name>A0ABN8SZV7_9CNID</name>
<feature type="transmembrane region" description="Helical" evidence="9">
    <location>
        <begin position="289"/>
        <end position="309"/>
    </location>
</feature>
<keyword evidence="4 8" id="KW-0297">G-protein coupled receptor</keyword>
<dbReference type="PROSITE" id="PS50262">
    <property type="entry name" value="G_PROTEIN_RECEP_F1_2"/>
    <property type="match status" value="2"/>
</dbReference>